<protein>
    <submittedName>
        <fullName evidence="2">Copper chaperone PCu(A)C</fullName>
    </submittedName>
</protein>
<evidence type="ECO:0000313" key="2">
    <source>
        <dbReference type="EMBL" id="MCB6184495.1"/>
    </source>
</evidence>
<dbReference type="PANTHER" id="PTHR36302">
    <property type="entry name" value="BLR7088 PROTEIN"/>
    <property type="match status" value="1"/>
</dbReference>
<evidence type="ECO:0000313" key="3">
    <source>
        <dbReference type="Proteomes" id="UP001165395"/>
    </source>
</evidence>
<dbReference type="Proteomes" id="UP001165395">
    <property type="component" value="Unassembled WGS sequence"/>
</dbReference>
<dbReference type="Gene3D" id="2.60.40.1890">
    <property type="entry name" value="PCu(A)C copper chaperone"/>
    <property type="match status" value="1"/>
</dbReference>
<keyword evidence="1" id="KW-0732">Signal</keyword>
<feature type="signal peptide" evidence="1">
    <location>
        <begin position="1"/>
        <end position="20"/>
    </location>
</feature>
<organism evidence="2 3">
    <name type="scientific">Leeia speluncae</name>
    <dbReference type="NCBI Taxonomy" id="2884804"/>
    <lineage>
        <taxon>Bacteria</taxon>
        <taxon>Pseudomonadati</taxon>
        <taxon>Pseudomonadota</taxon>
        <taxon>Betaproteobacteria</taxon>
        <taxon>Neisseriales</taxon>
        <taxon>Leeiaceae</taxon>
        <taxon>Leeia</taxon>
    </lineage>
</organism>
<keyword evidence="3" id="KW-1185">Reference proteome</keyword>
<evidence type="ECO:0000256" key="1">
    <source>
        <dbReference type="SAM" id="SignalP"/>
    </source>
</evidence>
<dbReference type="EMBL" id="JAJBZT010000007">
    <property type="protein sequence ID" value="MCB6184495.1"/>
    <property type="molecule type" value="Genomic_DNA"/>
</dbReference>
<reference evidence="2" key="1">
    <citation type="submission" date="2021-10" db="EMBL/GenBank/DDBJ databases">
        <title>The complete genome sequence of Leeia sp. TBRC 13508.</title>
        <authorList>
            <person name="Charoenyingcharoen P."/>
            <person name="Yukphan P."/>
        </authorList>
    </citation>
    <scope>NUCLEOTIDE SEQUENCE</scope>
    <source>
        <strain evidence="2">TBRC 13508</strain>
    </source>
</reference>
<dbReference type="PANTHER" id="PTHR36302:SF1">
    <property type="entry name" value="COPPER CHAPERONE PCU(A)C"/>
    <property type="match status" value="1"/>
</dbReference>
<name>A0ABS8D8H8_9NEIS</name>
<dbReference type="InterPro" id="IPR007410">
    <property type="entry name" value="LpqE-like"/>
</dbReference>
<dbReference type="SUPFAM" id="SSF110087">
    <property type="entry name" value="DR1885-like metal-binding protein"/>
    <property type="match status" value="1"/>
</dbReference>
<sequence length="150" mass="16719">MFFRKLCIAAALLASTTTFAHEFKAGELVIHHPWSRETMAGMNMGAVYFKIENSGSKSDSLQSVSNPEVAEKMELHTHLNEGGVMKMRPVGEVSILPKATVDFKPQSYHVMMFGVKKQMKKGDKFPVTLHFKEAGDVKVEVYVEAADSMH</sequence>
<dbReference type="RefSeq" id="WP_227181305.1">
    <property type="nucleotide sequence ID" value="NZ_JAJBZT010000007.1"/>
</dbReference>
<feature type="chain" id="PRO_5046623112" evidence="1">
    <location>
        <begin position="21"/>
        <end position="150"/>
    </location>
</feature>
<proteinExistence type="predicted"/>
<dbReference type="Pfam" id="PF04314">
    <property type="entry name" value="PCuAC"/>
    <property type="match status" value="1"/>
</dbReference>
<accession>A0ABS8D8H8</accession>
<gene>
    <name evidence="2" type="ORF">LIN78_13180</name>
</gene>
<dbReference type="InterPro" id="IPR058248">
    <property type="entry name" value="Lxx211020-like"/>
</dbReference>
<comment type="caution">
    <text evidence="2">The sequence shown here is derived from an EMBL/GenBank/DDBJ whole genome shotgun (WGS) entry which is preliminary data.</text>
</comment>
<dbReference type="InterPro" id="IPR036182">
    <property type="entry name" value="PCuAC_sf"/>
</dbReference>